<feature type="domain" description="Response regulatory" evidence="4">
    <location>
        <begin position="2"/>
        <end position="118"/>
    </location>
</feature>
<feature type="modified residue" description="4-aspartylphosphate" evidence="3">
    <location>
        <position position="51"/>
    </location>
</feature>
<dbReference type="PANTHER" id="PTHR45228:SF5">
    <property type="entry name" value="CYCLIC DI-GMP PHOSPHODIESTERASE VC_1348-RELATED"/>
    <property type="match status" value="1"/>
</dbReference>
<dbReference type="EMBL" id="SMGQ01000017">
    <property type="protein sequence ID" value="TCK88010.1"/>
    <property type="molecule type" value="Genomic_DNA"/>
</dbReference>
<dbReference type="SMART" id="SM00448">
    <property type="entry name" value="REC"/>
    <property type="match status" value="1"/>
</dbReference>
<dbReference type="Pfam" id="PF00072">
    <property type="entry name" value="Response_reg"/>
    <property type="match status" value="1"/>
</dbReference>
<dbReference type="Gene3D" id="3.40.50.2300">
    <property type="match status" value="1"/>
</dbReference>
<keyword evidence="7" id="KW-1185">Reference proteome</keyword>
<dbReference type="InterPro" id="IPR052020">
    <property type="entry name" value="Cyclic_di-GMP/3'3'-cGAMP_PDE"/>
</dbReference>
<keyword evidence="3" id="KW-0597">Phosphoprotein</keyword>
<protein>
    <recommendedName>
        <fullName evidence="1">Stage 0 sporulation protein A homolog</fullName>
    </recommendedName>
</protein>
<evidence type="ECO:0000259" key="5">
    <source>
        <dbReference type="PROSITE" id="PS51832"/>
    </source>
</evidence>
<dbReference type="SUPFAM" id="SSF52172">
    <property type="entry name" value="CheY-like"/>
    <property type="match status" value="1"/>
</dbReference>
<dbReference type="InterPro" id="IPR003607">
    <property type="entry name" value="HD/PDEase_dom"/>
</dbReference>
<dbReference type="PANTHER" id="PTHR45228">
    <property type="entry name" value="CYCLIC DI-GMP PHOSPHODIESTERASE TM_0186-RELATED"/>
    <property type="match status" value="1"/>
</dbReference>
<dbReference type="InterPro" id="IPR001789">
    <property type="entry name" value="Sig_transdc_resp-reg_receiver"/>
</dbReference>
<evidence type="ECO:0000259" key="4">
    <source>
        <dbReference type="PROSITE" id="PS50110"/>
    </source>
</evidence>
<feature type="domain" description="HD-GYP" evidence="5">
    <location>
        <begin position="122"/>
        <end position="332"/>
    </location>
</feature>
<gene>
    <name evidence="6" type="ORF">EDC19_2657</name>
</gene>
<reference evidence="6 7" key="1">
    <citation type="submission" date="2019-03" db="EMBL/GenBank/DDBJ databases">
        <title>Genomic Encyclopedia of Type Strains, Phase IV (KMG-IV): sequencing the most valuable type-strain genomes for metagenomic binning, comparative biology and taxonomic classification.</title>
        <authorList>
            <person name="Goeker M."/>
        </authorList>
    </citation>
    <scope>NUCLEOTIDE SEQUENCE [LARGE SCALE GENOMIC DNA]</scope>
    <source>
        <strain evidence="6 7">DSM 24176</strain>
    </source>
</reference>
<dbReference type="CDD" id="cd00077">
    <property type="entry name" value="HDc"/>
    <property type="match status" value="1"/>
</dbReference>
<dbReference type="SUPFAM" id="SSF109604">
    <property type="entry name" value="HD-domain/PDEase-like"/>
    <property type="match status" value="1"/>
</dbReference>
<dbReference type="OrthoDB" id="9804747at2"/>
<dbReference type="PROSITE" id="PS50110">
    <property type="entry name" value="RESPONSE_REGULATORY"/>
    <property type="match status" value="1"/>
</dbReference>
<evidence type="ECO:0000313" key="7">
    <source>
        <dbReference type="Proteomes" id="UP000294545"/>
    </source>
</evidence>
<evidence type="ECO:0000256" key="1">
    <source>
        <dbReference type="ARBA" id="ARBA00018672"/>
    </source>
</evidence>
<dbReference type="PROSITE" id="PS51832">
    <property type="entry name" value="HD_GYP"/>
    <property type="match status" value="1"/>
</dbReference>
<dbReference type="Gene3D" id="1.10.3210.10">
    <property type="entry name" value="Hypothetical protein af1432"/>
    <property type="match status" value="1"/>
</dbReference>
<dbReference type="Pfam" id="PF13487">
    <property type="entry name" value="HD_5"/>
    <property type="match status" value="1"/>
</dbReference>
<organism evidence="6 7">
    <name type="scientific">Natranaerovirga hydrolytica</name>
    <dbReference type="NCBI Taxonomy" id="680378"/>
    <lineage>
        <taxon>Bacteria</taxon>
        <taxon>Bacillati</taxon>
        <taxon>Bacillota</taxon>
        <taxon>Clostridia</taxon>
        <taxon>Lachnospirales</taxon>
        <taxon>Natranaerovirgaceae</taxon>
        <taxon>Natranaerovirga</taxon>
    </lineage>
</organism>
<dbReference type="RefSeq" id="WP_132283315.1">
    <property type="nucleotide sequence ID" value="NZ_SMGQ01000017.1"/>
</dbReference>
<dbReference type="InterPro" id="IPR011006">
    <property type="entry name" value="CheY-like_superfamily"/>
</dbReference>
<dbReference type="Proteomes" id="UP000294545">
    <property type="component" value="Unassembled WGS sequence"/>
</dbReference>
<evidence type="ECO:0000313" key="6">
    <source>
        <dbReference type="EMBL" id="TCK88010.1"/>
    </source>
</evidence>
<evidence type="ECO:0000256" key="2">
    <source>
        <dbReference type="ARBA" id="ARBA00024867"/>
    </source>
</evidence>
<name>A0A4R1M9F4_9FIRM</name>
<dbReference type="GO" id="GO:0000160">
    <property type="term" value="P:phosphorelay signal transduction system"/>
    <property type="evidence" value="ECO:0007669"/>
    <property type="project" value="InterPro"/>
</dbReference>
<sequence>MKVLIVDDDLISLRKLEWLVKSLGHETITAQNGEEAWQIWKDQGPRMLITDWIMPKVSGPSLCEKIRNSEGRQYTYIIIVTTKRNTHDLIEAINAGADNFISKPYSKEELSAKITSGQRIVDLESRDMIIFAISKLAESRDVETGNHLERIRYYSKILAQHLHKKQKYDGQVDHSFIDNIFLTSPLHDIGKIGIPDHILLKPDRLDDEEFAIMKTHTIIGHETLIATANKDLKADYLKMSASIALSHHEKYDGSGYPHGLKGEEIPLPARIVALADVYDALVSKRVYKTSYPHDISKSIILKGNKTHFDPTIVEAFLACEDQFIEVSNLYKDH</sequence>
<proteinExistence type="predicted"/>
<dbReference type="AlphaFoldDB" id="A0A4R1M9F4"/>
<dbReference type="SMART" id="SM00471">
    <property type="entry name" value="HDc"/>
    <property type="match status" value="1"/>
</dbReference>
<evidence type="ECO:0000256" key="3">
    <source>
        <dbReference type="PROSITE-ProRule" id="PRU00169"/>
    </source>
</evidence>
<accession>A0A4R1M9F4</accession>
<comment type="caution">
    <text evidence="6">The sequence shown here is derived from an EMBL/GenBank/DDBJ whole genome shotgun (WGS) entry which is preliminary data.</text>
</comment>
<dbReference type="InterPro" id="IPR037522">
    <property type="entry name" value="HD_GYP_dom"/>
</dbReference>
<comment type="function">
    <text evidence="2">May play the central regulatory role in sporulation. It may be an element of the effector pathway responsible for the activation of sporulation genes in response to nutritional stress. Spo0A may act in concert with spo0H (a sigma factor) to control the expression of some genes that are critical to the sporulation process.</text>
</comment>